<evidence type="ECO:0000256" key="11">
    <source>
        <dbReference type="RuleBase" id="RU362125"/>
    </source>
</evidence>
<keyword evidence="16" id="KW-1185">Reference proteome</keyword>
<dbReference type="InterPro" id="IPR037069">
    <property type="entry name" value="AcylCoA_DH/ox_N_sf"/>
</dbReference>
<dbReference type="Proteomes" id="UP001255917">
    <property type="component" value="Unassembled WGS sequence"/>
</dbReference>
<dbReference type="InterPro" id="IPR006089">
    <property type="entry name" value="Acyl-CoA_DH_CS"/>
</dbReference>
<keyword evidence="5" id="KW-0809">Transit peptide</keyword>
<reference evidence="16" key="1">
    <citation type="submission" date="2023-07" db="EMBL/GenBank/DDBJ databases">
        <title>Substrates and metabolic shifts associated with increased methane emissions in unrestored hypersaline salterns.</title>
        <authorList>
            <person name="Bueno De Mesquita C.P."/>
            <person name="Tringe S.G."/>
        </authorList>
    </citation>
    <scope>NUCLEOTIDE SEQUENCE [LARGE SCALE GENOMIC DNA]</scope>
    <source>
        <strain evidence="16">I4</strain>
    </source>
</reference>
<organism evidence="15 16">
    <name type="scientific">Halomonas saccharevitans</name>
    <dbReference type="NCBI Taxonomy" id="416872"/>
    <lineage>
        <taxon>Bacteria</taxon>
        <taxon>Pseudomonadati</taxon>
        <taxon>Pseudomonadota</taxon>
        <taxon>Gammaproteobacteria</taxon>
        <taxon>Oceanospirillales</taxon>
        <taxon>Halomonadaceae</taxon>
        <taxon>Halomonas</taxon>
    </lineage>
</organism>
<dbReference type="PANTHER" id="PTHR42807:SF1">
    <property type="entry name" value="GLUTARYL-COA DEHYDROGENASE, MITOCHONDRIAL"/>
    <property type="match status" value="1"/>
</dbReference>
<protein>
    <recommendedName>
        <fullName evidence="9">glutaryl-CoA dehydrogenase (ETF)</fullName>
        <ecNumber evidence="9">1.3.8.6</ecNumber>
    </recommendedName>
</protein>
<name>A0ABU3NCL9_9GAMM</name>
<dbReference type="Pfam" id="PF02771">
    <property type="entry name" value="Acyl-CoA_dh_N"/>
    <property type="match status" value="1"/>
</dbReference>
<comment type="pathway">
    <text evidence="8">Amino-acid metabolism; tryptophan metabolism.</text>
</comment>
<comment type="caution">
    <text evidence="15">The sequence shown here is derived from an EMBL/GenBank/DDBJ whole genome shotgun (WGS) entry which is preliminary data.</text>
</comment>
<evidence type="ECO:0000259" key="12">
    <source>
        <dbReference type="Pfam" id="PF00441"/>
    </source>
</evidence>
<keyword evidence="3 11" id="KW-0285">Flavoprotein</keyword>
<feature type="domain" description="Acyl-CoA dehydrogenase/oxidase C-terminal" evidence="12">
    <location>
        <begin position="240"/>
        <end position="384"/>
    </location>
</feature>
<dbReference type="InterPro" id="IPR052033">
    <property type="entry name" value="Glutaryl-CoA_DH_mitochondrial"/>
</dbReference>
<evidence type="ECO:0000256" key="5">
    <source>
        <dbReference type="ARBA" id="ARBA00022946"/>
    </source>
</evidence>
<evidence type="ECO:0000256" key="10">
    <source>
        <dbReference type="ARBA" id="ARBA00049493"/>
    </source>
</evidence>
<dbReference type="EC" id="1.3.8.6" evidence="9"/>
<dbReference type="PANTHER" id="PTHR42807">
    <property type="entry name" value="GLUTARYL-COA DEHYDROGENASE, MITOCHONDRIAL"/>
    <property type="match status" value="1"/>
</dbReference>
<dbReference type="InterPro" id="IPR009100">
    <property type="entry name" value="AcylCoA_DH/oxidase_NM_dom_sf"/>
</dbReference>
<dbReference type="Gene3D" id="1.10.540.10">
    <property type="entry name" value="Acyl-CoA dehydrogenase/oxidase, N-terminal domain"/>
    <property type="match status" value="1"/>
</dbReference>
<evidence type="ECO:0000259" key="14">
    <source>
        <dbReference type="Pfam" id="PF02771"/>
    </source>
</evidence>
<dbReference type="PROSITE" id="PS00073">
    <property type="entry name" value="ACYL_COA_DH_2"/>
    <property type="match status" value="1"/>
</dbReference>
<dbReference type="InterPro" id="IPR013786">
    <property type="entry name" value="AcylCoA_DH/ox_N"/>
</dbReference>
<evidence type="ECO:0000259" key="13">
    <source>
        <dbReference type="Pfam" id="PF02770"/>
    </source>
</evidence>
<dbReference type="SUPFAM" id="SSF56645">
    <property type="entry name" value="Acyl-CoA dehydrogenase NM domain-like"/>
    <property type="match status" value="1"/>
</dbReference>
<keyword evidence="4 11" id="KW-0274">FAD</keyword>
<accession>A0ABU3NCL9</accession>
<comment type="cofactor">
    <cofactor evidence="1 11">
        <name>FAD</name>
        <dbReference type="ChEBI" id="CHEBI:57692"/>
    </cofactor>
</comment>
<dbReference type="Gene3D" id="1.20.140.10">
    <property type="entry name" value="Butyryl-CoA Dehydrogenase, subunit A, domain 3"/>
    <property type="match status" value="1"/>
</dbReference>
<evidence type="ECO:0000256" key="6">
    <source>
        <dbReference type="ARBA" id="ARBA00023002"/>
    </source>
</evidence>
<evidence type="ECO:0000256" key="1">
    <source>
        <dbReference type="ARBA" id="ARBA00001974"/>
    </source>
</evidence>
<feature type="domain" description="Acyl-CoA oxidase/dehydrogenase middle" evidence="13">
    <location>
        <begin position="135"/>
        <end position="226"/>
    </location>
</feature>
<evidence type="ECO:0000256" key="4">
    <source>
        <dbReference type="ARBA" id="ARBA00022827"/>
    </source>
</evidence>
<dbReference type="Pfam" id="PF02770">
    <property type="entry name" value="Acyl-CoA_dh_M"/>
    <property type="match status" value="1"/>
</dbReference>
<gene>
    <name evidence="15" type="ORF">RSO68_00645</name>
</gene>
<dbReference type="InterPro" id="IPR009075">
    <property type="entry name" value="AcylCo_DH/oxidase_C"/>
</dbReference>
<evidence type="ECO:0000256" key="7">
    <source>
        <dbReference type="ARBA" id="ARBA00037899"/>
    </source>
</evidence>
<comment type="pathway">
    <text evidence="7">Amino-acid metabolism; lysine degradation.</text>
</comment>
<dbReference type="Gene3D" id="2.40.110.10">
    <property type="entry name" value="Butyryl-CoA Dehydrogenase, subunit A, domain 2"/>
    <property type="match status" value="1"/>
</dbReference>
<proteinExistence type="inferred from homology"/>
<dbReference type="RefSeq" id="WP_315585057.1">
    <property type="nucleotide sequence ID" value="NZ_JAVXUR010000001.1"/>
</dbReference>
<evidence type="ECO:0000256" key="8">
    <source>
        <dbReference type="ARBA" id="ARBA00037927"/>
    </source>
</evidence>
<dbReference type="InterPro" id="IPR006091">
    <property type="entry name" value="Acyl-CoA_Oxase/DH_mid-dom"/>
</dbReference>
<dbReference type="Pfam" id="PF00441">
    <property type="entry name" value="Acyl-CoA_dh_1"/>
    <property type="match status" value="1"/>
</dbReference>
<comment type="similarity">
    <text evidence="2 11">Belongs to the acyl-CoA dehydrogenase family.</text>
</comment>
<comment type="catalytic activity">
    <reaction evidence="10">
        <text>glutaryl-CoA + oxidized [electron-transfer flavoprotein] + 2 H(+) = (2E)-butenoyl-CoA + reduced [electron-transfer flavoprotein] + CO2</text>
        <dbReference type="Rhea" id="RHEA:13389"/>
        <dbReference type="Rhea" id="RHEA-COMP:10685"/>
        <dbReference type="Rhea" id="RHEA-COMP:10686"/>
        <dbReference type="ChEBI" id="CHEBI:15378"/>
        <dbReference type="ChEBI" id="CHEBI:16526"/>
        <dbReference type="ChEBI" id="CHEBI:57332"/>
        <dbReference type="ChEBI" id="CHEBI:57378"/>
        <dbReference type="ChEBI" id="CHEBI:57692"/>
        <dbReference type="ChEBI" id="CHEBI:58307"/>
        <dbReference type="EC" id="1.3.8.6"/>
    </reaction>
</comment>
<dbReference type="SUPFAM" id="SSF47203">
    <property type="entry name" value="Acyl-CoA dehydrogenase C-terminal domain-like"/>
    <property type="match status" value="1"/>
</dbReference>
<feature type="domain" description="Acyl-CoA dehydrogenase/oxidase N-terminal" evidence="14">
    <location>
        <begin position="20"/>
        <end position="131"/>
    </location>
</feature>
<evidence type="ECO:0000313" key="15">
    <source>
        <dbReference type="EMBL" id="MDT8877972.1"/>
    </source>
</evidence>
<evidence type="ECO:0000256" key="9">
    <source>
        <dbReference type="ARBA" id="ARBA00039033"/>
    </source>
</evidence>
<keyword evidence="6 11" id="KW-0560">Oxidoreductase</keyword>
<evidence type="ECO:0000256" key="2">
    <source>
        <dbReference type="ARBA" id="ARBA00009347"/>
    </source>
</evidence>
<evidence type="ECO:0000313" key="16">
    <source>
        <dbReference type="Proteomes" id="UP001255917"/>
    </source>
</evidence>
<dbReference type="InterPro" id="IPR036250">
    <property type="entry name" value="AcylCo_DH-like_C"/>
</dbReference>
<dbReference type="InterPro" id="IPR046373">
    <property type="entry name" value="Acyl-CoA_Oxase/DH_mid-dom_sf"/>
</dbReference>
<dbReference type="CDD" id="cd01151">
    <property type="entry name" value="GCD"/>
    <property type="match status" value="1"/>
</dbReference>
<dbReference type="EMBL" id="JAVXUR010000001">
    <property type="protein sequence ID" value="MDT8877972.1"/>
    <property type="molecule type" value="Genomic_DNA"/>
</dbReference>
<sequence length="393" mass="43346">MSQITPITWDDPLRLIDQLSEEERMVRQTAHDYCQEKLLPRVLEANRHERFDREIMNEMGELGLLGATIDGYGGAGLNYVSYGLIAREVERVDSGYRSAMSVQSSLVMYPIHAFGSEVQREKYLPKLASGEWVGAFGLTEPDHGSDPGGMSTRATRIDGGWRLNGTKTWITNSPIADVFVVWARDEEGVVNGFILEKGMKGLSAPKIEGKFSLRASVTGQIAMQDVEVDDDARLPGVKGLKGPFSCLNRARYGIAWGTMGAAEACWHAARDYTLERKQFGRPLAANQLIQKKLADMQTEIALGLQAALRVGRMIDEDQLVPEAVSLIKRNNGGKALDIARMARDMHGGNGISDEYHVIRHMMNLEAVNTYEGTHDVHALILGRAQTGLQAFTG</sequence>
<evidence type="ECO:0000256" key="3">
    <source>
        <dbReference type="ARBA" id="ARBA00022630"/>
    </source>
</evidence>